<comment type="caution">
    <text evidence="4">The sequence shown here is derived from an EMBL/GenBank/DDBJ whole genome shotgun (WGS) entry which is preliminary data.</text>
</comment>
<protein>
    <recommendedName>
        <fullName evidence="3">ABC transporter TMD0 domain-containing protein</fullName>
    </recommendedName>
</protein>
<organism evidence="4 5">
    <name type="scientific">Seiridium unicorne</name>
    <dbReference type="NCBI Taxonomy" id="138068"/>
    <lineage>
        <taxon>Eukaryota</taxon>
        <taxon>Fungi</taxon>
        <taxon>Dikarya</taxon>
        <taxon>Ascomycota</taxon>
        <taxon>Pezizomycotina</taxon>
        <taxon>Sordariomycetes</taxon>
        <taxon>Xylariomycetidae</taxon>
        <taxon>Amphisphaeriales</taxon>
        <taxon>Sporocadaceae</taxon>
        <taxon>Seiridium</taxon>
    </lineage>
</organism>
<evidence type="ECO:0000256" key="2">
    <source>
        <dbReference type="SAM" id="Phobius"/>
    </source>
</evidence>
<evidence type="ECO:0000313" key="5">
    <source>
        <dbReference type="Proteomes" id="UP001408356"/>
    </source>
</evidence>
<evidence type="ECO:0000313" key="4">
    <source>
        <dbReference type="EMBL" id="KAK9420081.1"/>
    </source>
</evidence>
<dbReference type="EMBL" id="JARVKF010000268">
    <property type="protein sequence ID" value="KAK9420081.1"/>
    <property type="molecule type" value="Genomic_DNA"/>
</dbReference>
<dbReference type="Pfam" id="PF24357">
    <property type="entry name" value="TMD0_ABC"/>
    <property type="match status" value="1"/>
</dbReference>
<dbReference type="InterPro" id="IPR056227">
    <property type="entry name" value="TMD0_ABC"/>
</dbReference>
<name>A0ABR2V096_9PEZI</name>
<feature type="transmembrane region" description="Helical" evidence="2">
    <location>
        <begin position="106"/>
        <end position="124"/>
    </location>
</feature>
<feature type="transmembrane region" description="Helical" evidence="2">
    <location>
        <begin position="136"/>
        <end position="164"/>
    </location>
</feature>
<dbReference type="Proteomes" id="UP001408356">
    <property type="component" value="Unassembled WGS sequence"/>
</dbReference>
<evidence type="ECO:0000256" key="1">
    <source>
        <dbReference type="ARBA" id="ARBA00004141"/>
    </source>
</evidence>
<accession>A0ABR2V096</accession>
<feature type="transmembrane region" description="Helical" evidence="2">
    <location>
        <begin position="31"/>
        <end position="50"/>
    </location>
</feature>
<sequence length="227" mass="25060">MAALCTNRAEGFGPVSNLTNPLPTQCFFDTVLVPMPTWLYLLALPVLFFLTPKRNRGTKRAPRSSLSSTWRAKWKRILLVAAYYFVILVLVLMESVEIASLVRAELGVGLLPVAYAGYMAAMVLQATDGGFRRIRGYWAASTAFWVAGAAITGLKIASVAGLGLSGRFAREGSQYATVHQFTDLVILCAFYVLAIAGEIGVMVVRRKGRDREQEDDVVELRSEFDWK</sequence>
<feature type="transmembrane region" description="Helical" evidence="2">
    <location>
        <begin position="184"/>
        <end position="204"/>
    </location>
</feature>
<keyword evidence="2" id="KW-0472">Membrane</keyword>
<keyword evidence="2" id="KW-0812">Transmembrane</keyword>
<reference evidence="4 5" key="1">
    <citation type="journal article" date="2024" name="J. Plant Pathol.">
        <title>Sequence and assembly of the genome of Seiridium unicorne, isolate CBS 538.82, causal agent of cypress canker disease.</title>
        <authorList>
            <person name="Scali E."/>
            <person name="Rocca G.D."/>
            <person name="Danti R."/>
            <person name="Garbelotto M."/>
            <person name="Barberini S."/>
            <person name="Baroncelli R."/>
            <person name="Emiliani G."/>
        </authorList>
    </citation>
    <scope>NUCLEOTIDE SEQUENCE [LARGE SCALE GENOMIC DNA]</scope>
    <source>
        <strain evidence="4 5">BM-138-508</strain>
    </source>
</reference>
<feature type="transmembrane region" description="Helical" evidence="2">
    <location>
        <begin position="77"/>
        <end position="100"/>
    </location>
</feature>
<feature type="domain" description="ABC transporter TMD0" evidence="3">
    <location>
        <begin position="3"/>
        <end position="94"/>
    </location>
</feature>
<proteinExistence type="predicted"/>
<evidence type="ECO:0000259" key="3">
    <source>
        <dbReference type="Pfam" id="PF24357"/>
    </source>
</evidence>
<gene>
    <name evidence="4" type="ORF">SUNI508_06840</name>
</gene>
<keyword evidence="2" id="KW-1133">Transmembrane helix</keyword>
<comment type="subcellular location">
    <subcellularLocation>
        <location evidence="1">Membrane</location>
        <topology evidence="1">Multi-pass membrane protein</topology>
    </subcellularLocation>
</comment>
<keyword evidence="5" id="KW-1185">Reference proteome</keyword>